<keyword evidence="3" id="KW-1185">Reference proteome</keyword>
<sequence length="1308" mass="147785">MERKPKWAWELYPLDDALWKIQYHDDPMDHLLDPRRFDSVVMHQQGTEPESSEEKPVYSDPAAAKPPKLSSLERMKFDEKLYKLAFGRVVRRPASPDNTFVGKDGCDTEALAYRTHPYADRKPYPPRKPSEKLHFERLNATQFKLYSTEQAKNTQSKDWLRCGSLYHDFVDAQKRKELGDVSSSDQQGLLYLLEKRIAENKAGPVSDRWTARQIRRGRYYVNSLLDSMVPDSEFFRNDLFIYNGRNNNNLQSIGMDSLTTIFVRKDPRTKETRTDRTSQVLMELSKFENLCPNSEDRQLLRMLLGHGDDLKSTSYLLSPFDAARLSQSMLVLPRQDRDLTVFKASLQGNISTNDSEILFPSSRGSPPAYLPPRPVPVKVDRATVKQSQRTPWANAVTYFAVCQEIPKESPPASPLPPTTEAATPTSKADEGVTSVVQIPVDVPETSVPLVNPGTTTSNALPTPVLSSTTIGPFERLQHAYNRIVDPVPTFSMEDFSSWLYLYQSASDDSGAGAPDVIFPDKSPSKNTLDTELPLGFPTLTPVLPEHTCAVDPRSDFPATYIHPPIQLGVYLYDDYRSSQEDSDDDILRAFTPPPRFDTPTPDSDPELFSGLATPDSASNPADSEFKFPSATTDVNSAFPVGSSTPDKSDQPSRIRELMDPADDVLTKYSKSNSKYIHGPPGHRDPVNEDFPLMDPVTVDTCVNHAEHTSNLFYMFTSRILQRGRRKELFFLAMAYPEASLYLQSARCLRGLTSAQRQRVIGPFTSAQREAYNARFNPTRMEYTRRLETYDRLYSINVPDTSADFDSIPTPPAFKYIAERKLREALFPIPSDPDQLRFGQPHTAEYVTESITDSEDEDTQPYVHSESSTLPPSTVSDSELPGYSYSSDDLLKKTSVTGHFLGEIWGPYFSGSLLQDIPLDLSFDEFLDELDTQLVRGPIQLDSTEYNELPSGYEDQSTQFANMWARKQLSQLDNVSFLENSDDSSSTCSSTYSTTESALTTDSEPEPELAESVTTAAISATKPALLVPRISQHRFKGEEDLLQSLARRGKAKQKIKNVITQFTLPPTVVPIPQGYHQEETAKKRTIQMDVHSSFVVHPVTGEIHNLDFDMAPDTHAHFHRREYNRHVADLPSDQSRDLYSTDLQSLLQYHRIDPETKIPYFVSGTVYNYIFDHLRPQTVSLGYQKALTADERDALSQTYPDVLSCLRGNVDVTAVPLTRLALYSFLAKDPRFQVLGTHVHRPQLFHYTICMLEPTLFTPYSYRPWVSLLSDVDTHSWSPLSSFTCLCGRAEVLKKVFSLNYYITHFPFS</sequence>
<feature type="compositionally biased region" description="Low complexity" evidence="1">
    <location>
        <begin position="982"/>
        <end position="996"/>
    </location>
</feature>
<feature type="region of interest" description="Disordered" evidence="1">
    <location>
        <begin position="979"/>
        <end position="1006"/>
    </location>
</feature>
<feature type="compositionally biased region" description="Pro residues" evidence="1">
    <location>
        <begin position="408"/>
        <end position="417"/>
    </location>
</feature>
<feature type="region of interest" description="Disordered" evidence="1">
    <location>
        <begin position="408"/>
        <end position="430"/>
    </location>
</feature>
<feature type="region of interest" description="Disordered" evidence="1">
    <location>
        <begin position="42"/>
        <end position="66"/>
    </location>
</feature>
<feature type="region of interest" description="Disordered" evidence="1">
    <location>
        <begin position="582"/>
        <end position="654"/>
    </location>
</feature>
<dbReference type="EMBL" id="FN653177">
    <property type="protein sequence ID" value="CBY13337.1"/>
    <property type="molecule type" value="Genomic_DNA"/>
</dbReference>
<name>E4XUE0_OIKDI</name>
<feature type="region of interest" description="Disordered" evidence="1">
    <location>
        <begin position="849"/>
        <end position="880"/>
    </location>
</feature>
<proteinExistence type="predicted"/>
<evidence type="ECO:0000313" key="2">
    <source>
        <dbReference type="EMBL" id="CBY13337.1"/>
    </source>
</evidence>
<feature type="compositionally biased region" description="Polar residues" evidence="1">
    <location>
        <begin position="629"/>
        <end position="645"/>
    </location>
</feature>
<evidence type="ECO:0000313" key="3">
    <source>
        <dbReference type="Proteomes" id="UP000001307"/>
    </source>
</evidence>
<evidence type="ECO:0000256" key="1">
    <source>
        <dbReference type="SAM" id="MobiDB-lite"/>
    </source>
</evidence>
<dbReference type="InParanoid" id="E4XUE0"/>
<accession>E4XUE0</accession>
<feature type="compositionally biased region" description="Polar residues" evidence="1">
    <location>
        <begin position="864"/>
        <end position="876"/>
    </location>
</feature>
<organism evidence="2">
    <name type="scientific">Oikopleura dioica</name>
    <name type="common">Tunicate</name>
    <dbReference type="NCBI Taxonomy" id="34765"/>
    <lineage>
        <taxon>Eukaryota</taxon>
        <taxon>Metazoa</taxon>
        <taxon>Chordata</taxon>
        <taxon>Tunicata</taxon>
        <taxon>Appendicularia</taxon>
        <taxon>Copelata</taxon>
        <taxon>Oikopleuridae</taxon>
        <taxon>Oikopleura</taxon>
    </lineage>
</organism>
<reference evidence="2" key="1">
    <citation type="journal article" date="2010" name="Science">
        <title>Plasticity of animal genome architecture unmasked by rapid evolution of a pelagic tunicate.</title>
        <authorList>
            <person name="Denoeud F."/>
            <person name="Henriet S."/>
            <person name="Mungpakdee S."/>
            <person name="Aury J.M."/>
            <person name="Da Silva C."/>
            <person name="Brinkmann H."/>
            <person name="Mikhaleva J."/>
            <person name="Olsen L.C."/>
            <person name="Jubin C."/>
            <person name="Canestro C."/>
            <person name="Bouquet J.M."/>
            <person name="Danks G."/>
            <person name="Poulain J."/>
            <person name="Campsteijn C."/>
            <person name="Adamski M."/>
            <person name="Cross I."/>
            <person name="Yadetie F."/>
            <person name="Muffato M."/>
            <person name="Louis A."/>
            <person name="Butcher S."/>
            <person name="Tsagkogeorga G."/>
            <person name="Konrad A."/>
            <person name="Singh S."/>
            <person name="Jensen M.F."/>
            <person name="Cong E.H."/>
            <person name="Eikeseth-Otteraa H."/>
            <person name="Noel B."/>
            <person name="Anthouard V."/>
            <person name="Porcel B.M."/>
            <person name="Kachouri-Lafond R."/>
            <person name="Nishino A."/>
            <person name="Ugolini M."/>
            <person name="Chourrout P."/>
            <person name="Nishida H."/>
            <person name="Aasland R."/>
            <person name="Huzurbazar S."/>
            <person name="Westhof E."/>
            <person name="Delsuc F."/>
            <person name="Lehrach H."/>
            <person name="Reinhardt R."/>
            <person name="Weissenbach J."/>
            <person name="Roy S.W."/>
            <person name="Artiguenave F."/>
            <person name="Postlethwait J.H."/>
            <person name="Manak J.R."/>
            <person name="Thompson E.M."/>
            <person name="Jaillon O."/>
            <person name="Du Pasquier L."/>
            <person name="Boudinot P."/>
            <person name="Liberles D.A."/>
            <person name="Volff J.N."/>
            <person name="Philippe H."/>
            <person name="Lenhard B."/>
            <person name="Roest Crollius H."/>
            <person name="Wincker P."/>
            <person name="Chourrout D."/>
        </authorList>
    </citation>
    <scope>NUCLEOTIDE SEQUENCE [LARGE SCALE GENOMIC DNA]</scope>
</reference>
<dbReference type="Proteomes" id="UP000001307">
    <property type="component" value="Unassembled WGS sequence"/>
</dbReference>
<gene>
    <name evidence="2" type="ORF">GSOID_T00004638001</name>
</gene>
<protein>
    <submittedName>
        <fullName evidence="2">Uncharacterized protein</fullName>
    </submittedName>
</protein>